<dbReference type="Proteomes" id="UP001152885">
    <property type="component" value="Unassembled WGS sequence"/>
</dbReference>
<evidence type="ECO:0000256" key="7">
    <source>
        <dbReference type="ARBA" id="ARBA00022679"/>
    </source>
</evidence>
<dbReference type="SUPFAM" id="SSF48576">
    <property type="entry name" value="Terpenoid synthases"/>
    <property type="match status" value="1"/>
</dbReference>
<dbReference type="CDD" id="cd00683">
    <property type="entry name" value="Trans_IPPS_HH"/>
    <property type="match status" value="1"/>
</dbReference>
<keyword evidence="8 20" id="KW-0812">Transmembrane</keyword>
<dbReference type="GO" id="GO:0051996">
    <property type="term" value="F:squalene synthase [NAD(P)H] activity"/>
    <property type="evidence" value="ECO:0007669"/>
    <property type="project" value="UniProtKB-UniRule"/>
</dbReference>
<sequence>MGKLLQLLLHPTELKAVIQLLAFRQSLHPKNSISTNHPEILIRCYELLNKTSRSFAAVIQELHLELRDAIMIFYLVLRALDTIEDDMTLDPELKVSLLRTFDEKLNTKDWTFSGSGPNEKDRIVLIEFDKILAIYHELKPEYQDIIKDITKKMGNGMAEYILDENFNLNGVETIKDYDLYCHYVAGLVGEGLTKLMVLAKFSDDSLLQDDFEKSNSMGLFLQKTNIIRDYHEDLEDGRSFWPKEVWSKYTNELPTFHKDPTAEFQGLSCINELVLNALGHVRHVLEYLSLVKDPSTFSFCAIPQVMAIATLAEVYNNPKVLHQVVKIRKGTTCKLILNSRTFPGVVEIFRHYIQIINHKSNVKDPNYLKIGIKCGEIEQFCEVMYPSKDAIPEGANKLIQPINQIIEDRKSIDDKMDVRIFFEEFNTNAVLVFATILIIGLVYYLSKMLYD</sequence>
<dbReference type="PANTHER" id="PTHR11626:SF2">
    <property type="entry name" value="SQUALENE SYNTHASE"/>
    <property type="match status" value="1"/>
</dbReference>
<keyword evidence="17" id="KW-0753">Steroid metabolism</keyword>
<dbReference type="PROSITE" id="PS01045">
    <property type="entry name" value="SQUALEN_PHYTOEN_SYN_2"/>
    <property type="match status" value="1"/>
</dbReference>
<gene>
    <name evidence="21" type="ORF">CANVERA_P2600</name>
</gene>
<evidence type="ECO:0000256" key="4">
    <source>
        <dbReference type="ARBA" id="ARBA00005057"/>
    </source>
</evidence>
<evidence type="ECO:0000256" key="9">
    <source>
        <dbReference type="ARBA" id="ARBA00022824"/>
    </source>
</evidence>
<organism evidence="21 22">
    <name type="scientific">Candida verbasci</name>
    <dbReference type="NCBI Taxonomy" id="1227364"/>
    <lineage>
        <taxon>Eukaryota</taxon>
        <taxon>Fungi</taxon>
        <taxon>Dikarya</taxon>
        <taxon>Ascomycota</taxon>
        <taxon>Saccharomycotina</taxon>
        <taxon>Pichiomycetes</taxon>
        <taxon>Debaryomycetaceae</taxon>
        <taxon>Candida/Lodderomyces clade</taxon>
        <taxon>Candida</taxon>
    </lineage>
</organism>
<dbReference type="Pfam" id="PF00494">
    <property type="entry name" value="SQS_PSY"/>
    <property type="match status" value="1"/>
</dbReference>
<dbReference type="GO" id="GO:0045338">
    <property type="term" value="P:farnesyl diphosphate metabolic process"/>
    <property type="evidence" value="ECO:0007669"/>
    <property type="project" value="InterPro"/>
</dbReference>
<evidence type="ECO:0000256" key="5">
    <source>
        <dbReference type="ARBA" id="ARBA00006251"/>
    </source>
</evidence>
<name>A0A9W4TWW7_9ASCO</name>
<keyword evidence="9" id="KW-0256">Endoplasmic reticulum</keyword>
<keyword evidence="7 20" id="KW-0808">Transferase</keyword>
<comment type="function">
    <text evidence="20">Catalyzes the condensation of 2 farnesyl pyrophosphate (FPP) moieties to form squalene.</text>
</comment>
<dbReference type="InterPro" id="IPR019845">
    <property type="entry name" value="Squalene/phytoene_synthase_CS"/>
</dbReference>
<evidence type="ECO:0000256" key="8">
    <source>
        <dbReference type="ARBA" id="ARBA00022692"/>
    </source>
</evidence>
<dbReference type="EMBL" id="CANTUO010000002">
    <property type="protein sequence ID" value="CAI5758087.1"/>
    <property type="molecule type" value="Genomic_DNA"/>
</dbReference>
<evidence type="ECO:0000256" key="13">
    <source>
        <dbReference type="ARBA" id="ARBA00023011"/>
    </source>
</evidence>
<comment type="catalytic activity">
    <reaction evidence="19">
        <text>2 (2E,6E)-farnesyl diphosphate + NADPH + H(+) = squalene + 2 diphosphate + NADP(+)</text>
        <dbReference type="Rhea" id="RHEA:32295"/>
        <dbReference type="ChEBI" id="CHEBI:15378"/>
        <dbReference type="ChEBI" id="CHEBI:15440"/>
        <dbReference type="ChEBI" id="CHEBI:33019"/>
        <dbReference type="ChEBI" id="CHEBI:57783"/>
        <dbReference type="ChEBI" id="CHEBI:58349"/>
        <dbReference type="ChEBI" id="CHEBI:175763"/>
        <dbReference type="EC" id="2.5.1.21"/>
    </reaction>
    <physiologicalReaction direction="left-to-right" evidence="19">
        <dbReference type="Rhea" id="RHEA:32296"/>
    </physiologicalReaction>
</comment>
<dbReference type="InterPro" id="IPR002060">
    <property type="entry name" value="Squ/phyt_synthse"/>
</dbReference>
<dbReference type="GO" id="GO:0005789">
    <property type="term" value="C:endoplasmic reticulum membrane"/>
    <property type="evidence" value="ECO:0007669"/>
    <property type="project" value="UniProtKB-SubCell"/>
</dbReference>
<dbReference type="InterPro" id="IPR033904">
    <property type="entry name" value="Trans_IPPS_HH"/>
</dbReference>
<evidence type="ECO:0000256" key="14">
    <source>
        <dbReference type="ARBA" id="ARBA00023098"/>
    </source>
</evidence>
<dbReference type="AlphaFoldDB" id="A0A9W4TWW7"/>
<evidence type="ECO:0000256" key="2">
    <source>
        <dbReference type="ARBA" id="ARBA00004144"/>
    </source>
</evidence>
<reference evidence="21" key="1">
    <citation type="submission" date="2022-12" db="EMBL/GenBank/DDBJ databases">
        <authorList>
            <person name="Brejova B."/>
        </authorList>
    </citation>
    <scope>NUCLEOTIDE SEQUENCE</scope>
</reference>
<comment type="cofactor">
    <cofactor evidence="1 20">
        <name>Mg(2+)</name>
        <dbReference type="ChEBI" id="CHEBI:18420"/>
    </cofactor>
</comment>
<evidence type="ECO:0000256" key="17">
    <source>
        <dbReference type="ARBA" id="ARBA00023221"/>
    </source>
</evidence>
<dbReference type="InterPro" id="IPR044844">
    <property type="entry name" value="Trans_IPPS_euk-type"/>
</dbReference>
<evidence type="ECO:0000256" key="15">
    <source>
        <dbReference type="ARBA" id="ARBA00023136"/>
    </source>
</evidence>
<protein>
    <recommendedName>
        <fullName evidence="20">Squalene synthase</fullName>
        <shortName evidence="20">SQS</shortName>
        <shortName evidence="20">SS</shortName>
        <ecNumber evidence="20">2.5.1.21</ecNumber>
    </recommendedName>
</protein>
<comment type="caution">
    <text evidence="21">The sequence shown here is derived from an EMBL/GenBank/DDBJ whole genome shotgun (WGS) entry which is preliminary data.</text>
</comment>
<keyword evidence="11" id="KW-0752">Steroid biosynthesis</keyword>
<evidence type="ECO:0000256" key="19">
    <source>
        <dbReference type="ARBA" id="ARBA00049223"/>
    </source>
</evidence>
<keyword evidence="14" id="KW-0443">Lipid metabolism</keyword>
<evidence type="ECO:0000256" key="11">
    <source>
        <dbReference type="ARBA" id="ARBA00022955"/>
    </source>
</evidence>
<dbReference type="EC" id="2.5.1.21" evidence="20"/>
<evidence type="ECO:0000256" key="16">
    <source>
        <dbReference type="ARBA" id="ARBA00023166"/>
    </source>
</evidence>
<dbReference type="PANTHER" id="PTHR11626">
    <property type="entry name" value="FARNESYL-DIPHOSPHATE FARNESYLTRANSFERASE"/>
    <property type="match status" value="1"/>
</dbReference>
<dbReference type="GO" id="GO:0006696">
    <property type="term" value="P:ergosterol biosynthetic process"/>
    <property type="evidence" value="ECO:0007669"/>
    <property type="project" value="TreeGrafter"/>
</dbReference>
<dbReference type="InterPro" id="IPR008949">
    <property type="entry name" value="Isoprenoid_synthase_dom_sf"/>
</dbReference>
<evidence type="ECO:0000256" key="18">
    <source>
        <dbReference type="ARBA" id="ARBA00048854"/>
    </source>
</evidence>
<comment type="similarity">
    <text evidence="5 20">Belongs to the phytoene/squalene synthase family.</text>
</comment>
<evidence type="ECO:0000256" key="6">
    <source>
        <dbReference type="ARBA" id="ARBA00022516"/>
    </source>
</evidence>
<evidence type="ECO:0000313" key="21">
    <source>
        <dbReference type="EMBL" id="CAI5758087.1"/>
    </source>
</evidence>
<keyword evidence="6" id="KW-0444">Lipid biosynthesis</keyword>
<keyword evidence="10" id="KW-0492">Microsome</keyword>
<evidence type="ECO:0000256" key="10">
    <source>
        <dbReference type="ARBA" id="ARBA00022848"/>
    </source>
</evidence>
<dbReference type="NCBIfam" id="TIGR01559">
    <property type="entry name" value="squal_synth"/>
    <property type="match status" value="1"/>
</dbReference>
<comment type="subcellular location">
    <subcellularLocation>
        <location evidence="3">Endoplasmic reticulum membrane</location>
        <topology evidence="3">Single-pass membrane protein</topology>
    </subcellularLocation>
    <subcellularLocation>
        <location evidence="2">Microsome</location>
    </subcellularLocation>
</comment>
<dbReference type="SFLD" id="SFLDS00005">
    <property type="entry name" value="Isoprenoid_Synthase_Type_I"/>
    <property type="match status" value="1"/>
</dbReference>
<keyword evidence="15 20" id="KW-0472">Membrane</keyword>
<keyword evidence="16" id="KW-1207">Sterol metabolism</keyword>
<keyword evidence="12 20" id="KW-1133">Transmembrane helix</keyword>
<dbReference type="PROSITE" id="PS01044">
    <property type="entry name" value="SQUALEN_PHYTOEN_SYN_1"/>
    <property type="match status" value="1"/>
</dbReference>
<comment type="pathway">
    <text evidence="4 20">Terpene metabolism; lanosterol biosynthesis; lanosterol from farnesyl diphosphate: step 1/3.</text>
</comment>
<dbReference type="OrthoDB" id="431150at2759"/>
<evidence type="ECO:0000256" key="1">
    <source>
        <dbReference type="ARBA" id="ARBA00001946"/>
    </source>
</evidence>
<evidence type="ECO:0000313" key="22">
    <source>
        <dbReference type="Proteomes" id="UP001152885"/>
    </source>
</evidence>
<evidence type="ECO:0000256" key="3">
    <source>
        <dbReference type="ARBA" id="ARBA00004389"/>
    </source>
</evidence>
<comment type="catalytic activity">
    <reaction evidence="18">
        <text>2 (2E,6E)-farnesyl diphosphate + NADH + H(+) = squalene + 2 diphosphate + NAD(+)</text>
        <dbReference type="Rhea" id="RHEA:32299"/>
        <dbReference type="ChEBI" id="CHEBI:15378"/>
        <dbReference type="ChEBI" id="CHEBI:15440"/>
        <dbReference type="ChEBI" id="CHEBI:33019"/>
        <dbReference type="ChEBI" id="CHEBI:57540"/>
        <dbReference type="ChEBI" id="CHEBI:57945"/>
        <dbReference type="ChEBI" id="CHEBI:175763"/>
        <dbReference type="EC" id="2.5.1.21"/>
    </reaction>
    <physiologicalReaction direction="left-to-right" evidence="18">
        <dbReference type="Rhea" id="RHEA:32300"/>
    </physiologicalReaction>
</comment>
<dbReference type="FunFam" id="1.10.600.10:FF:000003">
    <property type="entry name" value="Farnesyl-diphosphate farnesyltransferase 1"/>
    <property type="match status" value="1"/>
</dbReference>
<dbReference type="GO" id="GO:0055056">
    <property type="term" value="F:D-glucose transmembrane transporter activity"/>
    <property type="evidence" value="ECO:0007669"/>
    <property type="project" value="UniProtKB-UniRule"/>
</dbReference>
<accession>A0A9W4TWW7</accession>
<proteinExistence type="inferred from homology"/>
<dbReference type="SFLD" id="SFLDG01018">
    <property type="entry name" value="Squalene/Phytoene_Synthase_Lik"/>
    <property type="match status" value="1"/>
</dbReference>
<dbReference type="InterPro" id="IPR006449">
    <property type="entry name" value="Squal_synth-like"/>
</dbReference>
<feature type="transmembrane region" description="Helical" evidence="20">
    <location>
        <begin position="425"/>
        <end position="445"/>
    </location>
</feature>
<evidence type="ECO:0000256" key="20">
    <source>
        <dbReference type="RuleBase" id="RU368088"/>
    </source>
</evidence>
<dbReference type="Gene3D" id="1.10.600.10">
    <property type="entry name" value="Farnesyl Diphosphate Synthase"/>
    <property type="match status" value="1"/>
</dbReference>
<keyword evidence="22" id="KW-1185">Reference proteome</keyword>
<evidence type="ECO:0000256" key="12">
    <source>
        <dbReference type="ARBA" id="ARBA00022989"/>
    </source>
</evidence>
<keyword evidence="13" id="KW-0756">Sterol biosynthesis</keyword>